<evidence type="ECO:0000313" key="1">
    <source>
        <dbReference type="EMBL" id="XCI27687.1"/>
    </source>
</evidence>
<evidence type="ECO:0008006" key="2">
    <source>
        <dbReference type="Google" id="ProtNLM"/>
    </source>
</evidence>
<dbReference type="RefSeq" id="WP_353892264.1">
    <property type="nucleotide sequence ID" value="NZ_CP159485.1"/>
</dbReference>
<name>A0AAU8HR50_9FIRM</name>
<reference evidence="1" key="2">
    <citation type="submission" date="2024-06" db="EMBL/GenBank/DDBJ databases">
        <authorList>
            <person name="Petrova K.O."/>
            <person name="Toshchakov S.V."/>
            <person name="Boltjanskaja Y.V."/>
            <person name="Kevbrin V.V."/>
        </authorList>
    </citation>
    <scope>NUCLEOTIDE SEQUENCE</scope>
    <source>
        <strain evidence="1">Z-710</strain>
    </source>
</reference>
<dbReference type="AlphaFoldDB" id="A0AAU8HR50"/>
<protein>
    <recommendedName>
        <fullName evidence="2">Tetratricopeptide repeat protein</fullName>
    </recommendedName>
</protein>
<gene>
    <name evidence="1" type="ORF">PRVXH_001596</name>
</gene>
<proteinExistence type="predicted"/>
<accession>A0AAU8HR50</accession>
<organism evidence="1">
    <name type="scientific">Proteinivorax hydrogeniformans</name>
    <dbReference type="NCBI Taxonomy" id="1826727"/>
    <lineage>
        <taxon>Bacteria</taxon>
        <taxon>Bacillati</taxon>
        <taxon>Bacillota</taxon>
        <taxon>Clostridia</taxon>
        <taxon>Eubacteriales</taxon>
        <taxon>Proteinivoracaceae</taxon>
        <taxon>Proteinivorax</taxon>
    </lineage>
</organism>
<sequence length="116" mass="13282">MSILSKLFKSNKSDRSAKDTDILAKKHSGIEAGGEALELLVESERLEKAEEYENAIKLRQQALAEPNLNASFNHYKKLHTLLLKIKKNDDAWRLLNDVALKRPQDISKISDLRRKQ</sequence>
<dbReference type="EMBL" id="CP159485">
    <property type="protein sequence ID" value="XCI27687.1"/>
    <property type="molecule type" value="Genomic_DNA"/>
</dbReference>
<reference evidence="1" key="1">
    <citation type="journal article" date="2018" name="Antonie Van Leeuwenhoek">
        <title>Proteinivorax hydrogeniformans sp. nov., an anaerobic, haloalkaliphilic bacterium fermenting proteinaceous compounds with high hydrogen production.</title>
        <authorList>
            <person name="Boltyanskaya Y."/>
            <person name="Detkova E."/>
            <person name="Pimenov N."/>
            <person name="Kevbrin V."/>
        </authorList>
    </citation>
    <scope>NUCLEOTIDE SEQUENCE</scope>
    <source>
        <strain evidence="1">Z-710</strain>
    </source>
</reference>